<keyword evidence="3" id="KW-1185">Reference proteome</keyword>
<organism evidence="2 3">
    <name type="scientific">Ulvibacter litoralis</name>
    <dbReference type="NCBI Taxonomy" id="227084"/>
    <lineage>
        <taxon>Bacteria</taxon>
        <taxon>Pseudomonadati</taxon>
        <taxon>Bacteroidota</taxon>
        <taxon>Flavobacteriia</taxon>
        <taxon>Flavobacteriales</taxon>
        <taxon>Flavobacteriaceae</taxon>
        <taxon>Ulvibacter</taxon>
    </lineage>
</organism>
<evidence type="ECO:0000259" key="1">
    <source>
        <dbReference type="Pfam" id="PF09603"/>
    </source>
</evidence>
<dbReference type="EMBL" id="FNBA01000019">
    <property type="protein sequence ID" value="SDF26134.1"/>
    <property type="molecule type" value="Genomic_DNA"/>
</dbReference>
<accession>A0A1G7JMW8</accession>
<dbReference type="RefSeq" id="WP_139149451.1">
    <property type="nucleotide sequence ID" value="NZ_BMWO01000022.1"/>
</dbReference>
<dbReference type="Gene3D" id="2.60.40.10">
    <property type="entry name" value="Immunoglobulins"/>
    <property type="match status" value="1"/>
</dbReference>
<dbReference type="Pfam" id="PF17957">
    <property type="entry name" value="Big_7"/>
    <property type="match status" value="1"/>
</dbReference>
<dbReference type="Pfam" id="PF09603">
    <property type="entry name" value="Fib_succ_major"/>
    <property type="match status" value="1"/>
</dbReference>
<protein>
    <submittedName>
        <fullName evidence="2">Major paralogous domain-containing protein</fullName>
    </submittedName>
</protein>
<dbReference type="OrthoDB" id="9805760at2"/>
<reference evidence="2 3" key="1">
    <citation type="submission" date="2016-10" db="EMBL/GenBank/DDBJ databases">
        <authorList>
            <person name="de Groot N.N."/>
        </authorList>
    </citation>
    <scope>NUCLEOTIDE SEQUENCE [LARGE SCALE GENOMIC DNA]</scope>
    <source>
        <strain evidence="2 3">DSM 16195</strain>
    </source>
</reference>
<dbReference type="STRING" id="227084.SAMN05421855_1197"/>
<feature type="domain" description="Fibrobacter succinogenes major paralogous" evidence="1">
    <location>
        <begin position="147"/>
        <end position="321"/>
    </location>
</feature>
<dbReference type="InterPro" id="IPR011871">
    <property type="entry name" value="Fib_succ_major"/>
</dbReference>
<gene>
    <name evidence="2" type="ORF">SAMN05421855_1197</name>
</gene>
<sequence>MRRIKKHHFIFIISILTILNSCSDNNSASEDYNEIPIIELLTPIDVTEIIIGATLNIRVNITDNDGSISEAKLLVNNNEIDATSSTPYVFTWNTTTENEGDYSLKIIAIDNDGNSSSIEKQVMLRNVFTCGNDFFDPRDGSIYRTSQIGSQCWMAQNLNFQTEEESWNYLNQEVNGEIYGKLYSRETALIVSPNGWHLPSDEEWKILEGTVDSQYMIGDIEWDGTTYRGFDSGKNLKSESGWNSNGNGTDLYGFNALPGGYRTGGAIIEENNFENLGFSAPYWTSTSAGTDLLYTRELFASKDTSFRSFENSWALAVRCIKD</sequence>
<evidence type="ECO:0000313" key="2">
    <source>
        <dbReference type="EMBL" id="SDF26134.1"/>
    </source>
</evidence>
<dbReference type="InterPro" id="IPR013783">
    <property type="entry name" value="Ig-like_fold"/>
</dbReference>
<dbReference type="NCBIfam" id="TIGR02145">
    <property type="entry name" value="Fib_succ_major"/>
    <property type="match status" value="1"/>
</dbReference>
<evidence type="ECO:0000313" key="3">
    <source>
        <dbReference type="Proteomes" id="UP000199321"/>
    </source>
</evidence>
<dbReference type="Proteomes" id="UP000199321">
    <property type="component" value="Unassembled WGS sequence"/>
</dbReference>
<dbReference type="AlphaFoldDB" id="A0A1G7JMW8"/>
<name>A0A1G7JMW8_9FLAO</name>
<proteinExistence type="predicted"/>